<feature type="domain" description="CARD" evidence="2">
    <location>
        <begin position="1"/>
        <end position="90"/>
    </location>
</feature>
<dbReference type="SMART" id="SM00114">
    <property type="entry name" value="CARD"/>
    <property type="match status" value="1"/>
</dbReference>
<evidence type="ECO:0000313" key="5">
    <source>
        <dbReference type="EMBL" id="RWS12093.1"/>
    </source>
</evidence>
<evidence type="ECO:0000259" key="1">
    <source>
        <dbReference type="PROSITE" id="PS50017"/>
    </source>
</evidence>
<evidence type="ECO:0000313" key="3">
    <source>
        <dbReference type="EMBL" id="RWS07567.1"/>
    </source>
</evidence>
<reference evidence="4" key="2">
    <citation type="submission" date="2018-11" db="EMBL/GenBank/DDBJ databases">
        <title>Trombidioid mite genomics.</title>
        <authorList>
            <person name="Dong X."/>
        </authorList>
    </citation>
    <scope>NUCLEOTIDE SEQUENCE</scope>
    <source>
        <strain evidence="4">UoL-WK</strain>
    </source>
</reference>
<evidence type="ECO:0000259" key="2">
    <source>
        <dbReference type="PROSITE" id="PS50209"/>
    </source>
</evidence>
<gene>
    <name evidence="4" type="ORF">B4U79_04279</name>
    <name evidence="3" type="ORF">B4U79_07837</name>
    <name evidence="5" type="ORF">B4U79_10646</name>
</gene>
<reference evidence="4 6" key="1">
    <citation type="journal article" date="2018" name="Gigascience">
        <title>Genomes of trombidid mites reveal novel predicted allergens and laterally-transferred genes associated with secondary metabolism.</title>
        <authorList>
            <person name="Dong X."/>
            <person name="Chaisiri K."/>
            <person name="Xia D."/>
            <person name="Armstrong S.D."/>
            <person name="Fang Y."/>
            <person name="Donnelly M.J."/>
            <person name="Kadowaki T."/>
            <person name="McGarry J.W."/>
            <person name="Darby A.C."/>
            <person name="Makepeace B.L."/>
        </authorList>
    </citation>
    <scope>NUCLEOTIDE SEQUENCE [LARGE SCALE GENOMIC DNA]</scope>
    <source>
        <strain evidence="4">UoL-WK</strain>
    </source>
</reference>
<dbReference type="EMBL" id="NCKU01001447">
    <property type="protein sequence ID" value="RWS12089.1"/>
    <property type="molecule type" value="Genomic_DNA"/>
</dbReference>
<dbReference type="EMBL" id="NCKU01001446">
    <property type="protein sequence ID" value="RWS12093.1"/>
    <property type="molecule type" value="Genomic_DNA"/>
</dbReference>
<dbReference type="PANTHER" id="PTHR15034">
    <property type="entry name" value="DEATH DOMAIN-CONTAINING PROTEIN CRADD"/>
    <property type="match status" value="1"/>
</dbReference>
<dbReference type="AlphaFoldDB" id="A0A3S3P4R0"/>
<feature type="domain" description="Death" evidence="1">
    <location>
        <begin position="122"/>
        <end position="195"/>
    </location>
</feature>
<comment type="caution">
    <text evidence="4">The sequence shown here is derived from an EMBL/GenBank/DDBJ whole genome shotgun (WGS) entry which is preliminary data.</text>
</comment>
<dbReference type="OrthoDB" id="10031931at2759"/>
<dbReference type="SUPFAM" id="SSF47986">
    <property type="entry name" value="DEATH domain"/>
    <property type="match status" value="2"/>
</dbReference>
<dbReference type="InterPro" id="IPR000488">
    <property type="entry name" value="Death_dom"/>
</dbReference>
<sequence length="196" mass="22434">MNESEKRALRKLNSKLVDSVKAIDIVPRLVADGILTLNDAESISSESEPRAKMQKLLFILPLRGPLAFSHFRDSLREDYFWLYEQLVPDNNNVEKSHNAYREFEVSNEVIDVLKHNCHVVKNWTLLGHALGLPSTSSSQIQIQANILMWDLKLCVVALFEKWKAEKGSKANVGSLLDILRREQFNDVADDIERLFT</sequence>
<dbReference type="Proteomes" id="UP000285301">
    <property type="component" value="Unassembled WGS sequence"/>
</dbReference>
<dbReference type="EMBL" id="NCKU01003408">
    <property type="protein sequence ID" value="RWS07567.1"/>
    <property type="molecule type" value="Genomic_DNA"/>
</dbReference>
<proteinExistence type="predicted"/>
<dbReference type="CDD" id="cd01670">
    <property type="entry name" value="Death"/>
    <property type="match status" value="1"/>
</dbReference>
<protein>
    <submittedName>
        <fullName evidence="4">Death domain-containing protein CRADD-like protein</fullName>
    </submittedName>
</protein>
<dbReference type="Pfam" id="PF00619">
    <property type="entry name" value="CARD"/>
    <property type="match status" value="1"/>
</dbReference>
<dbReference type="Pfam" id="PF00531">
    <property type="entry name" value="Death"/>
    <property type="match status" value="1"/>
</dbReference>
<dbReference type="GO" id="GO:0002020">
    <property type="term" value="F:protease binding"/>
    <property type="evidence" value="ECO:0007669"/>
    <property type="project" value="InterPro"/>
</dbReference>
<dbReference type="GO" id="GO:0007165">
    <property type="term" value="P:signal transduction"/>
    <property type="evidence" value="ECO:0007669"/>
    <property type="project" value="InterPro"/>
</dbReference>
<dbReference type="InterPro" id="IPR011029">
    <property type="entry name" value="DEATH-like_dom_sf"/>
</dbReference>
<evidence type="ECO:0000313" key="6">
    <source>
        <dbReference type="Proteomes" id="UP000285301"/>
    </source>
</evidence>
<organism evidence="4 6">
    <name type="scientific">Dinothrombium tinctorium</name>
    <dbReference type="NCBI Taxonomy" id="1965070"/>
    <lineage>
        <taxon>Eukaryota</taxon>
        <taxon>Metazoa</taxon>
        <taxon>Ecdysozoa</taxon>
        <taxon>Arthropoda</taxon>
        <taxon>Chelicerata</taxon>
        <taxon>Arachnida</taxon>
        <taxon>Acari</taxon>
        <taxon>Acariformes</taxon>
        <taxon>Trombidiformes</taxon>
        <taxon>Prostigmata</taxon>
        <taxon>Anystina</taxon>
        <taxon>Parasitengona</taxon>
        <taxon>Trombidioidea</taxon>
        <taxon>Trombidiidae</taxon>
        <taxon>Dinothrombium</taxon>
    </lineage>
</organism>
<name>A0A3S3P4R0_9ACAR</name>
<evidence type="ECO:0000313" key="4">
    <source>
        <dbReference type="EMBL" id="RWS12089.1"/>
    </source>
</evidence>
<dbReference type="InterPro" id="IPR037939">
    <property type="entry name" value="CRADD"/>
</dbReference>
<dbReference type="PROSITE" id="PS50017">
    <property type="entry name" value="DEATH_DOMAIN"/>
    <property type="match status" value="1"/>
</dbReference>
<dbReference type="GO" id="GO:0070513">
    <property type="term" value="F:death domain binding"/>
    <property type="evidence" value="ECO:0007669"/>
    <property type="project" value="InterPro"/>
</dbReference>
<keyword evidence="6" id="KW-1185">Reference proteome</keyword>
<accession>A0A3S3P4R0</accession>
<dbReference type="PANTHER" id="PTHR15034:SF5">
    <property type="entry name" value="DEATH DOMAIN-CONTAINING PROTEIN CRADD"/>
    <property type="match status" value="1"/>
</dbReference>
<dbReference type="PROSITE" id="PS50209">
    <property type="entry name" value="CARD"/>
    <property type="match status" value="1"/>
</dbReference>
<dbReference type="InterPro" id="IPR001315">
    <property type="entry name" value="CARD"/>
</dbReference>
<dbReference type="CDD" id="cd01671">
    <property type="entry name" value="CARD"/>
    <property type="match status" value="1"/>
</dbReference>
<dbReference type="SMART" id="SM00005">
    <property type="entry name" value="DEATH"/>
    <property type="match status" value="1"/>
</dbReference>
<dbReference type="Gene3D" id="1.10.533.10">
    <property type="entry name" value="Death Domain, Fas"/>
    <property type="match status" value="2"/>
</dbReference>
<dbReference type="GO" id="GO:0042981">
    <property type="term" value="P:regulation of apoptotic process"/>
    <property type="evidence" value="ECO:0007669"/>
    <property type="project" value="InterPro"/>
</dbReference>